<dbReference type="Pfam" id="PF01965">
    <property type="entry name" value="DJ-1_PfpI"/>
    <property type="match status" value="1"/>
</dbReference>
<dbReference type="SMART" id="SM00342">
    <property type="entry name" value="HTH_ARAC"/>
    <property type="match status" value="1"/>
</dbReference>
<evidence type="ECO:0000256" key="1">
    <source>
        <dbReference type="ARBA" id="ARBA00023015"/>
    </source>
</evidence>
<dbReference type="PANTHER" id="PTHR43130:SF3">
    <property type="entry name" value="HTH-TYPE TRANSCRIPTIONAL REGULATOR RV1931C"/>
    <property type="match status" value="1"/>
</dbReference>
<feature type="region of interest" description="Disordered" evidence="3">
    <location>
        <begin position="323"/>
        <end position="344"/>
    </location>
</feature>
<dbReference type="Gene3D" id="1.10.10.60">
    <property type="entry name" value="Homeodomain-like"/>
    <property type="match status" value="1"/>
</dbReference>
<accession>A0A4D7B379</accession>
<dbReference type="PANTHER" id="PTHR43130">
    <property type="entry name" value="ARAC-FAMILY TRANSCRIPTIONAL REGULATOR"/>
    <property type="match status" value="1"/>
</dbReference>
<dbReference type="InterPro" id="IPR009057">
    <property type="entry name" value="Homeodomain-like_sf"/>
</dbReference>
<protein>
    <submittedName>
        <fullName evidence="5">GlxA family transcriptional regulator</fullName>
    </submittedName>
</protein>
<name>A0A4D7B379_9HYPH</name>
<dbReference type="GO" id="GO:0043565">
    <property type="term" value="F:sequence-specific DNA binding"/>
    <property type="evidence" value="ECO:0007669"/>
    <property type="project" value="InterPro"/>
</dbReference>
<dbReference type="Proteomes" id="UP000298781">
    <property type="component" value="Chromosome"/>
</dbReference>
<dbReference type="EMBL" id="CP039690">
    <property type="protein sequence ID" value="QCI67341.1"/>
    <property type="molecule type" value="Genomic_DNA"/>
</dbReference>
<dbReference type="RefSeq" id="WP_136962772.1">
    <property type="nucleotide sequence ID" value="NZ_CP039690.1"/>
</dbReference>
<dbReference type="InterPro" id="IPR052158">
    <property type="entry name" value="INH-QAR"/>
</dbReference>
<dbReference type="Gene3D" id="3.40.50.880">
    <property type="match status" value="1"/>
</dbReference>
<reference evidence="5 6" key="1">
    <citation type="submission" date="2019-04" db="EMBL/GenBank/DDBJ databases">
        <title>Phreatobacter aquaticus sp. nov.</title>
        <authorList>
            <person name="Choi A."/>
        </authorList>
    </citation>
    <scope>NUCLEOTIDE SEQUENCE [LARGE SCALE GENOMIC DNA]</scope>
    <source>
        <strain evidence="5 6">KCTC 52518</strain>
    </source>
</reference>
<dbReference type="Pfam" id="PF12833">
    <property type="entry name" value="HTH_18"/>
    <property type="match status" value="1"/>
</dbReference>
<keyword evidence="2" id="KW-0804">Transcription</keyword>
<proteinExistence type="predicted"/>
<evidence type="ECO:0000256" key="2">
    <source>
        <dbReference type="ARBA" id="ARBA00023163"/>
    </source>
</evidence>
<gene>
    <name evidence="5" type="ORF">E8M01_25825</name>
</gene>
<feature type="domain" description="HTH araC/xylS-type" evidence="4">
    <location>
        <begin position="222"/>
        <end position="320"/>
    </location>
</feature>
<dbReference type="InterPro" id="IPR029062">
    <property type="entry name" value="Class_I_gatase-like"/>
</dbReference>
<dbReference type="KEGG" id="pstg:E8M01_25825"/>
<evidence type="ECO:0000313" key="5">
    <source>
        <dbReference type="EMBL" id="QCI67341.1"/>
    </source>
</evidence>
<keyword evidence="6" id="KW-1185">Reference proteome</keyword>
<dbReference type="SUPFAM" id="SSF52317">
    <property type="entry name" value="Class I glutamine amidotransferase-like"/>
    <property type="match status" value="1"/>
</dbReference>
<evidence type="ECO:0000256" key="3">
    <source>
        <dbReference type="SAM" id="MobiDB-lite"/>
    </source>
</evidence>
<sequence>MASDPRRLVFVLFEGCLLLDFAGPLQVFELACETAPAHQPPYRWQIASLAGGLVRTSSGLEVMTTALGDCDLVGVDTLVVGGGPGVHQAAADAELVDWFRRNAPAVGRVCSVCTGAFVLAAAGLLQGRRAVTHWGSCGLLSERYPDIAVSTDPVFIRDGGIWTSAGVTAGIDLALALLENDLGHREAMRVARRLVVFLKRPGGQAQFSVPLTLQSEAEQGFENLSAWIQDNLQRDLRVEVLADKAGMSPRTFARLFRQKTGRTPGKVVEEFRVEAARRALEESALSMKEIAARAGFQDEEHMRRAFRRRLNVLPQDYRIRFRRGEAGTGSGTKPLPPVRLGSAP</sequence>
<dbReference type="InterPro" id="IPR002818">
    <property type="entry name" value="DJ-1/PfpI"/>
</dbReference>
<dbReference type="SUPFAM" id="SSF46689">
    <property type="entry name" value="Homeodomain-like"/>
    <property type="match status" value="2"/>
</dbReference>
<dbReference type="CDD" id="cd03137">
    <property type="entry name" value="GATase1_AraC_1"/>
    <property type="match status" value="1"/>
</dbReference>
<dbReference type="OrthoDB" id="9793422at2"/>
<dbReference type="GO" id="GO:0003700">
    <property type="term" value="F:DNA-binding transcription factor activity"/>
    <property type="evidence" value="ECO:0007669"/>
    <property type="project" value="InterPro"/>
</dbReference>
<evidence type="ECO:0000313" key="6">
    <source>
        <dbReference type="Proteomes" id="UP000298781"/>
    </source>
</evidence>
<dbReference type="InterPro" id="IPR018060">
    <property type="entry name" value="HTH_AraC"/>
</dbReference>
<dbReference type="PROSITE" id="PS01124">
    <property type="entry name" value="HTH_ARAC_FAMILY_2"/>
    <property type="match status" value="1"/>
</dbReference>
<dbReference type="AlphaFoldDB" id="A0A4D7B379"/>
<keyword evidence="1" id="KW-0805">Transcription regulation</keyword>
<evidence type="ECO:0000259" key="4">
    <source>
        <dbReference type="PROSITE" id="PS01124"/>
    </source>
</evidence>
<organism evidence="5 6">
    <name type="scientific">Phreatobacter stygius</name>
    <dbReference type="NCBI Taxonomy" id="1940610"/>
    <lineage>
        <taxon>Bacteria</taxon>
        <taxon>Pseudomonadati</taxon>
        <taxon>Pseudomonadota</taxon>
        <taxon>Alphaproteobacteria</taxon>
        <taxon>Hyphomicrobiales</taxon>
        <taxon>Phreatobacteraceae</taxon>
        <taxon>Phreatobacter</taxon>
    </lineage>
</organism>